<feature type="chain" id="PRO_5025094662" description="S-protein homolog" evidence="6">
    <location>
        <begin position="18"/>
        <end position="221"/>
    </location>
</feature>
<comment type="similarity">
    <text evidence="2 6">Belongs to the plant self-incompatibility (S1) protein family.</text>
</comment>
<sequence>MMGKLILHRLFVILAGSKYRFTPEITSSSLRPNDPLLNNWFKVQPINLNPSRAKEKVGPLTQDLDSVLKGTTYLLSQNLFTTEGKPFQNPLVTVNITNALTHKDQLTVHCKSADDDLGVHQLQPLGGYAFTFRPNFIGTTLFYCTFQWLGWSYNFDIYKDSRDRDRCNDLCLWIVGEQGVCCLAVKPNEEWTSEVEAKEAKGRRKVMETCAACEPCHPISR</sequence>
<evidence type="ECO:0000256" key="2">
    <source>
        <dbReference type="ARBA" id="ARBA00005581"/>
    </source>
</evidence>
<evidence type="ECO:0000256" key="5">
    <source>
        <dbReference type="ARBA" id="ARBA00022729"/>
    </source>
</evidence>
<comment type="subcellular location">
    <subcellularLocation>
        <location evidence="1 6">Secreted</location>
    </subcellularLocation>
</comment>
<evidence type="ECO:0000313" key="7">
    <source>
        <dbReference type="EMBL" id="KAA0059530.1"/>
    </source>
</evidence>
<proteinExistence type="inferred from homology"/>
<dbReference type="EMBL" id="SSTE01006258">
    <property type="protein sequence ID" value="KAA0059530.1"/>
    <property type="molecule type" value="Genomic_DNA"/>
</dbReference>
<evidence type="ECO:0000256" key="1">
    <source>
        <dbReference type="ARBA" id="ARBA00004613"/>
    </source>
</evidence>
<reference evidence="7 8" key="1">
    <citation type="submission" date="2019-08" db="EMBL/GenBank/DDBJ databases">
        <title>Draft genome sequences of two oriental melons (Cucumis melo L. var makuwa).</title>
        <authorList>
            <person name="Kwon S.-Y."/>
        </authorList>
    </citation>
    <scope>NUCLEOTIDE SEQUENCE [LARGE SCALE GENOMIC DNA]</scope>
    <source>
        <strain evidence="8">cv. SW 3</strain>
        <tissue evidence="7">Leaf</tissue>
    </source>
</reference>
<feature type="signal peptide" evidence="6">
    <location>
        <begin position="1"/>
        <end position="17"/>
    </location>
</feature>
<dbReference type="GO" id="GO:0005576">
    <property type="term" value="C:extracellular region"/>
    <property type="evidence" value="ECO:0007669"/>
    <property type="project" value="UniProtKB-SubCell"/>
</dbReference>
<dbReference type="PANTHER" id="PTHR31232:SF133">
    <property type="entry name" value="S-PROTEIN HOMOLOG"/>
    <property type="match status" value="1"/>
</dbReference>
<dbReference type="OrthoDB" id="1900999at2759"/>
<dbReference type="GO" id="GO:0060320">
    <property type="term" value="P:rejection of self pollen"/>
    <property type="evidence" value="ECO:0007669"/>
    <property type="project" value="UniProtKB-KW"/>
</dbReference>
<keyword evidence="3 6" id="KW-0713">Self-incompatibility</keyword>
<dbReference type="PANTHER" id="PTHR31232">
    <property type="match status" value="1"/>
</dbReference>
<gene>
    <name evidence="7" type="ORF">E6C27_scaffold518G00420</name>
</gene>
<accession>A0A5A7UWN1</accession>
<organism evidence="7 8">
    <name type="scientific">Cucumis melo var. makuwa</name>
    <name type="common">Oriental melon</name>
    <dbReference type="NCBI Taxonomy" id="1194695"/>
    <lineage>
        <taxon>Eukaryota</taxon>
        <taxon>Viridiplantae</taxon>
        <taxon>Streptophyta</taxon>
        <taxon>Embryophyta</taxon>
        <taxon>Tracheophyta</taxon>
        <taxon>Spermatophyta</taxon>
        <taxon>Magnoliopsida</taxon>
        <taxon>eudicotyledons</taxon>
        <taxon>Gunneridae</taxon>
        <taxon>Pentapetalae</taxon>
        <taxon>rosids</taxon>
        <taxon>fabids</taxon>
        <taxon>Cucurbitales</taxon>
        <taxon>Cucurbitaceae</taxon>
        <taxon>Benincaseae</taxon>
        <taxon>Cucumis</taxon>
    </lineage>
</organism>
<keyword evidence="4 6" id="KW-0964">Secreted</keyword>
<evidence type="ECO:0000256" key="3">
    <source>
        <dbReference type="ARBA" id="ARBA00022471"/>
    </source>
</evidence>
<name>A0A5A7UWN1_CUCMM</name>
<dbReference type="AlphaFoldDB" id="A0A5A7UWN1"/>
<protein>
    <recommendedName>
        <fullName evidence="6">S-protein homolog</fullName>
    </recommendedName>
</protein>
<comment type="caution">
    <text evidence="7">The sequence shown here is derived from an EMBL/GenBank/DDBJ whole genome shotgun (WGS) entry which is preliminary data.</text>
</comment>
<dbReference type="Proteomes" id="UP000321393">
    <property type="component" value="Unassembled WGS sequence"/>
</dbReference>
<keyword evidence="5 6" id="KW-0732">Signal</keyword>
<evidence type="ECO:0000256" key="6">
    <source>
        <dbReference type="RuleBase" id="RU367044"/>
    </source>
</evidence>
<dbReference type="Pfam" id="PF05938">
    <property type="entry name" value="Self-incomp_S1"/>
    <property type="match status" value="1"/>
</dbReference>
<dbReference type="InterPro" id="IPR010264">
    <property type="entry name" value="Self-incomp_S1"/>
</dbReference>
<evidence type="ECO:0000256" key="4">
    <source>
        <dbReference type="ARBA" id="ARBA00022525"/>
    </source>
</evidence>
<evidence type="ECO:0000313" key="8">
    <source>
        <dbReference type="Proteomes" id="UP000321393"/>
    </source>
</evidence>